<comment type="caution">
    <text evidence="1">The sequence shown here is derived from an EMBL/GenBank/DDBJ whole genome shotgun (WGS) entry which is preliminary data.</text>
</comment>
<dbReference type="eggNOG" id="COG0760">
    <property type="taxonomic scope" value="Bacteria"/>
</dbReference>
<dbReference type="OrthoDB" id="9785180at2"/>
<dbReference type="EMBL" id="ASJR01000003">
    <property type="protein sequence ID" value="ERP38922.1"/>
    <property type="molecule type" value="Genomic_DNA"/>
</dbReference>
<sequence>MKFLIPLLVLVVLGCRRENQPPSGAVVARVGDTYLYEEDLHRNVSDDATVEELVSHVEEWVNRELLAHQAKREGIHREEEYRRRKEQVKTSLLASMYLNRTLNHGEPVLEERHIQAYYDNYRNEFLRPEPYIEYEMISFSNARRAWDLRSSLRSGNFREHIRRGHGDSTYISPEPEPVRVLEDRGCSFVASIREGGIANPQNVGGQIHIYHVVAKYDSGSVYSLEEVRPQVERRARHRLHTARIDSFMQELRKSSDYFFDTEYFTQKEERE</sequence>
<proteinExistence type="predicted"/>
<keyword evidence="2" id="KW-1185">Reference proteome</keyword>
<dbReference type="SUPFAM" id="SSF109998">
    <property type="entry name" value="Triger factor/SurA peptide-binding domain-like"/>
    <property type="match status" value="1"/>
</dbReference>
<dbReference type="Proteomes" id="UP000017148">
    <property type="component" value="Unassembled WGS sequence"/>
</dbReference>
<name>U7DA76_9BACT</name>
<evidence type="ECO:0000313" key="2">
    <source>
        <dbReference type="Proteomes" id="UP000017148"/>
    </source>
</evidence>
<protein>
    <recommendedName>
        <fullName evidence="3">PpiC domain-containing protein</fullName>
    </recommendedName>
</protein>
<gene>
    <name evidence="1" type="ORF">CALK_0410</name>
</gene>
<organism evidence="1 2">
    <name type="scientific">Chitinivibrio alkaliphilus ACht1</name>
    <dbReference type="NCBI Taxonomy" id="1313304"/>
    <lineage>
        <taxon>Bacteria</taxon>
        <taxon>Pseudomonadati</taxon>
        <taxon>Fibrobacterota</taxon>
        <taxon>Chitinivibrionia</taxon>
        <taxon>Chitinivibrionales</taxon>
        <taxon>Chitinivibrionaceae</taxon>
        <taxon>Chitinivibrio</taxon>
    </lineage>
</organism>
<dbReference type="PANTHER" id="PTHR47245:SF2">
    <property type="entry name" value="PEPTIDYL-PROLYL CIS-TRANS ISOMERASE HP_0175-RELATED"/>
    <property type="match status" value="1"/>
</dbReference>
<dbReference type="InterPro" id="IPR050245">
    <property type="entry name" value="PrsA_foldase"/>
</dbReference>
<evidence type="ECO:0000313" key="1">
    <source>
        <dbReference type="EMBL" id="ERP38922.1"/>
    </source>
</evidence>
<dbReference type="InterPro" id="IPR027304">
    <property type="entry name" value="Trigger_fact/SurA_dom_sf"/>
</dbReference>
<dbReference type="RefSeq" id="WP_022635950.1">
    <property type="nucleotide sequence ID" value="NZ_ASJR01000003.1"/>
</dbReference>
<evidence type="ECO:0008006" key="3">
    <source>
        <dbReference type="Google" id="ProtNLM"/>
    </source>
</evidence>
<dbReference type="PANTHER" id="PTHR47245">
    <property type="entry name" value="PEPTIDYLPROLYL ISOMERASE"/>
    <property type="match status" value="1"/>
</dbReference>
<dbReference type="PROSITE" id="PS51257">
    <property type="entry name" value="PROKAR_LIPOPROTEIN"/>
    <property type="match status" value="1"/>
</dbReference>
<dbReference type="AlphaFoldDB" id="U7DA76"/>
<reference evidence="1 2" key="1">
    <citation type="journal article" date="2013" name="Environ. Microbiol.">
        <title>Genome analysis of Chitinivibrio alkaliphilus gen. nov., sp. nov., a novel extremely haloalkaliphilic anaerobic chitinolytic bacterium from the candidate phylum Termite Group 3.</title>
        <authorList>
            <person name="Sorokin D.Y."/>
            <person name="Gumerov V.M."/>
            <person name="Rakitin A.L."/>
            <person name="Beletsky A.V."/>
            <person name="Damste J.S."/>
            <person name="Muyzer G."/>
            <person name="Mardanov A.V."/>
            <person name="Ravin N.V."/>
        </authorList>
    </citation>
    <scope>NUCLEOTIDE SEQUENCE [LARGE SCALE GENOMIC DNA]</scope>
    <source>
        <strain evidence="1 2">ACht1</strain>
    </source>
</reference>
<accession>U7DA76</accession>
<dbReference type="STRING" id="1313304.CALK_0410"/>